<keyword evidence="3" id="KW-1185">Reference proteome</keyword>
<organism evidence="2 3">
    <name type="scientific">Nepenthes gracilis</name>
    <name type="common">Slender pitcher plant</name>
    <dbReference type="NCBI Taxonomy" id="150966"/>
    <lineage>
        <taxon>Eukaryota</taxon>
        <taxon>Viridiplantae</taxon>
        <taxon>Streptophyta</taxon>
        <taxon>Embryophyta</taxon>
        <taxon>Tracheophyta</taxon>
        <taxon>Spermatophyta</taxon>
        <taxon>Magnoliopsida</taxon>
        <taxon>eudicotyledons</taxon>
        <taxon>Gunneridae</taxon>
        <taxon>Pentapetalae</taxon>
        <taxon>Caryophyllales</taxon>
        <taxon>Nepenthaceae</taxon>
        <taxon>Nepenthes</taxon>
    </lineage>
</organism>
<dbReference type="PANTHER" id="PTHR14030">
    <property type="entry name" value="MITOTIC CHECKPOINT SERINE/THREONINE-PROTEIN KINASE BUB1"/>
    <property type="match status" value="1"/>
</dbReference>
<evidence type="ECO:0000313" key="3">
    <source>
        <dbReference type="Proteomes" id="UP001279734"/>
    </source>
</evidence>
<dbReference type="EMBL" id="BSYO01000011">
    <property type="protein sequence ID" value="GMH12103.1"/>
    <property type="molecule type" value="Genomic_DNA"/>
</dbReference>
<dbReference type="AlphaFoldDB" id="A0AAD3XPE8"/>
<dbReference type="Proteomes" id="UP001279734">
    <property type="component" value="Unassembled WGS sequence"/>
</dbReference>
<gene>
    <name evidence="2" type="ORF">Nepgr_013944</name>
</gene>
<reference evidence="2" key="1">
    <citation type="submission" date="2023-05" db="EMBL/GenBank/DDBJ databases">
        <title>Nepenthes gracilis genome sequencing.</title>
        <authorList>
            <person name="Fukushima K."/>
        </authorList>
    </citation>
    <scope>NUCLEOTIDE SEQUENCE</scope>
    <source>
        <strain evidence="2">SING2019-196</strain>
    </source>
</reference>
<sequence length="137" mass="15979">MAVISVHHHHHHPSSYPADPLLPWLRSIKEGLDGVNADPNSTSRGGLEKLLSECIRTFKNNSQYQNDERFLKIWFLYMDCTGDFENVYKEMEESKICFMSSLLYETCALFLEAKGRLVDAFRVFKSAFREMLRRLRG</sequence>
<dbReference type="PROSITE" id="PS51489">
    <property type="entry name" value="BUB1_N"/>
    <property type="match status" value="1"/>
</dbReference>
<dbReference type="GO" id="GO:0051754">
    <property type="term" value="P:meiotic sister chromatid cohesion, centromeric"/>
    <property type="evidence" value="ECO:0007669"/>
    <property type="project" value="TreeGrafter"/>
</dbReference>
<dbReference type="GO" id="GO:0007094">
    <property type="term" value="P:mitotic spindle assembly checkpoint signaling"/>
    <property type="evidence" value="ECO:0007669"/>
    <property type="project" value="InterPro"/>
</dbReference>
<protein>
    <recommendedName>
        <fullName evidence="1">BUB1 N-terminal domain-containing protein</fullName>
    </recommendedName>
</protein>
<dbReference type="SMART" id="SM00777">
    <property type="entry name" value="Mad3_BUB1_I"/>
    <property type="match status" value="1"/>
</dbReference>
<evidence type="ECO:0000259" key="1">
    <source>
        <dbReference type="PROSITE" id="PS51489"/>
    </source>
</evidence>
<dbReference type="InterPro" id="IPR013212">
    <property type="entry name" value="Mad3/Bub1_I"/>
</dbReference>
<dbReference type="PANTHER" id="PTHR14030:SF4">
    <property type="entry name" value="BUB1 KINASE, ISOFORM A-RELATED"/>
    <property type="match status" value="1"/>
</dbReference>
<dbReference type="Pfam" id="PF08311">
    <property type="entry name" value="Mad3_BUB1_I"/>
    <property type="match status" value="1"/>
</dbReference>
<proteinExistence type="predicted"/>
<dbReference type="InterPro" id="IPR015661">
    <property type="entry name" value="Bub1/Mad3"/>
</dbReference>
<feature type="domain" description="BUB1 N-terminal" evidence="1">
    <location>
        <begin position="9"/>
        <end position="137"/>
    </location>
</feature>
<evidence type="ECO:0000313" key="2">
    <source>
        <dbReference type="EMBL" id="GMH12103.1"/>
    </source>
</evidence>
<accession>A0AAD3XPE8</accession>
<comment type="caution">
    <text evidence="2">The sequence shown here is derived from an EMBL/GenBank/DDBJ whole genome shotgun (WGS) entry which is preliminary data.</text>
</comment>
<name>A0AAD3XPE8_NEPGR</name>
<dbReference type="GO" id="GO:0032991">
    <property type="term" value="C:protein-containing complex"/>
    <property type="evidence" value="ECO:0007669"/>
    <property type="project" value="UniProtKB-ARBA"/>
</dbReference>
<dbReference type="Gene3D" id="1.25.40.430">
    <property type="match status" value="1"/>
</dbReference>
<dbReference type="GO" id="GO:0004672">
    <property type="term" value="F:protein kinase activity"/>
    <property type="evidence" value="ECO:0007669"/>
    <property type="project" value="TreeGrafter"/>
</dbReference>